<evidence type="ECO:0000313" key="2">
    <source>
        <dbReference type="Proteomes" id="UP001239782"/>
    </source>
</evidence>
<keyword evidence="2" id="KW-1185">Reference proteome</keyword>
<dbReference type="PANTHER" id="PTHR47623:SF1">
    <property type="entry name" value="OS09G0287300 PROTEIN"/>
    <property type="match status" value="1"/>
</dbReference>
<dbReference type="PANTHER" id="PTHR47623">
    <property type="entry name" value="OS09G0287300 PROTEIN"/>
    <property type="match status" value="1"/>
</dbReference>
<dbReference type="Pfam" id="PF00300">
    <property type="entry name" value="His_Phos_1"/>
    <property type="match status" value="1"/>
</dbReference>
<accession>A0AA51RRJ3</accession>
<dbReference type="Gene3D" id="3.40.50.1240">
    <property type="entry name" value="Phosphoglycerate mutase-like"/>
    <property type="match status" value="1"/>
</dbReference>
<dbReference type="AlphaFoldDB" id="A0AA51RRJ3"/>
<proteinExistence type="predicted"/>
<gene>
    <name evidence="1" type="ORF">Q9312_13740</name>
</gene>
<name>A0AA51RRJ3_9GAMM</name>
<dbReference type="Proteomes" id="UP001239782">
    <property type="component" value="Chromosome"/>
</dbReference>
<sequence>MTCLLNADARYRAKLLLVRHAKSSWADTALADIDRPLKQRGVSDALLMRSKHLALFSRPDTIVLSSTATRAVATATILFEQSPRPSPS</sequence>
<dbReference type="KEGG" id="plei:Q9312_13740"/>
<dbReference type="EMBL" id="CP133548">
    <property type="protein sequence ID" value="WMS86281.1"/>
    <property type="molecule type" value="Genomic_DNA"/>
</dbReference>
<organism evidence="1 2">
    <name type="scientific">Pleionea litopenaei</name>
    <dbReference type="NCBI Taxonomy" id="3070815"/>
    <lineage>
        <taxon>Bacteria</taxon>
        <taxon>Pseudomonadati</taxon>
        <taxon>Pseudomonadota</taxon>
        <taxon>Gammaproteobacteria</taxon>
        <taxon>Oceanospirillales</taxon>
        <taxon>Pleioneaceae</taxon>
        <taxon>Pleionea</taxon>
    </lineage>
</organism>
<evidence type="ECO:0000313" key="1">
    <source>
        <dbReference type="EMBL" id="WMS86281.1"/>
    </source>
</evidence>
<protein>
    <submittedName>
        <fullName evidence="1">Histidine phosphatase family protein</fullName>
    </submittedName>
</protein>
<dbReference type="SUPFAM" id="SSF53254">
    <property type="entry name" value="Phosphoglycerate mutase-like"/>
    <property type="match status" value="1"/>
</dbReference>
<reference evidence="1 2" key="1">
    <citation type="submission" date="2023-08" db="EMBL/GenBank/DDBJ databases">
        <title>Pleionea litopenaei sp. nov., isolated from stomach of juvenile Litopenaeus vannamei.</title>
        <authorList>
            <person name="Rho A.M."/>
            <person name="Hwang C.Y."/>
        </authorList>
    </citation>
    <scope>NUCLEOTIDE SEQUENCE [LARGE SCALE GENOMIC DNA]</scope>
    <source>
        <strain evidence="1 2">HL-JVS1</strain>
    </source>
</reference>
<dbReference type="InterPro" id="IPR029033">
    <property type="entry name" value="His_PPase_superfam"/>
</dbReference>
<dbReference type="RefSeq" id="WP_309201433.1">
    <property type="nucleotide sequence ID" value="NZ_CP133548.1"/>
</dbReference>
<dbReference type="InterPro" id="IPR013078">
    <property type="entry name" value="His_Pase_superF_clade-1"/>
</dbReference>